<evidence type="ECO:0000313" key="4">
    <source>
        <dbReference type="Proteomes" id="UP000622707"/>
    </source>
</evidence>
<proteinExistence type="predicted"/>
<evidence type="ECO:0000256" key="1">
    <source>
        <dbReference type="SAM" id="MobiDB-lite"/>
    </source>
</evidence>
<keyword evidence="2" id="KW-0472">Membrane</keyword>
<keyword evidence="4" id="KW-1185">Reference proteome</keyword>
<reference evidence="3 4" key="1">
    <citation type="journal article" date="2017" name="Int. J. Syst. Evol. Microbiol.">
        <title>Ramlibacter alkalitolerans sp. nov., alkali-tolerant bacterium isolated from soil of ginseng.</title>
        <authorList>
            <person name="Lee D.H."/>
            <person name="Cha C.J."/>
        </authorList>
    </citation>
    <scope>NUCLEOTIDE SEQUENCE [LARGE SCALE GENOMIC DNA]</scope>
    <source>
        <strain evidence="3 4">KACC 19305</strain>
    </source>
</reference>
<accession>A0ABS1JX42</accession>
<name>A0ABS1JX42_9BURK</name>
<gene>
    <name evidence="3" type="ORF">JI746_23470</name>
</gene>
<feature type="transmembrane region" description="Helical" evidence="2">
    <location>
        <begin position="206"/>
        <end position="225"/>
    </location>
</feature>
<dbReference type="RefSeq" id="WP_201692710.1">
    <property type="nucleotide sequence ID" value="NZ_JAEQND010000015.1"/>
</dbReference>
<evidence type="ECO:0000313" key="3">
    <source>
        <dbReference type="EMBL" id="MBL0428085.1"/>
    </source>
</evidence>
<sequence>MADILYHVVLDGRRLGPYDRRTIVGMRVRKTLTSRHQLEASDGARLTVAELLHGTLPLTPPAPAEPASPAGDHGGSPMVLPGHAADLLDVQGPAYPMPAFRGEVEVRVQKKALRLAGRHRDALAWKQDRVKIPLHDIIHARLQDSVVELGVREPSGEGVQRLRLELRTPEAARALVEGLPHTVPWPGSEPLAAPGPRARRKAGRGLWMAAFALLALAVAVCAIQARAAYNASASPNGTNTTASAFPSRIMAATRSGSC</sequence>
<feature type="region of interest" description="Disordered" evidence="1">
    <location>
        <begin position="56"/>
        <end position="83"/>
    </location>
</feature>
<evidence type="ECO:0000256" key="2">
    <source>
        <dbReference type="SAM" id="Phobius"/>
    </source>
</evidence>
<evidence type="ECO:0008006" key="5">
    <source>
        <dbReference type="Google" id="ProtNLM"/>
    </source>
</evidence>
<dbReference type="Proteomes" id="UP000622707">
    <property type="component" value="Unassembled WGS sequence"/>
</dbReference>
<dbReference type="EMBL" id="JAEQND010000015">
    <property type="protein sequence ID" value="MBL0428085.1"/>
    <property type="molecule type" value="Genomic_DNA"/>
</dbReference>
<organism evidence="3 4">
    <name type="scientific">Ramlibacter alkalitolerans</name>
    <dbReference type="NCBI Taxonomy" id="2039631"/>
    <lineage>
        <taxon>Bacteria</taxon>
        <taxon>Pseudomonadati</taxon>
        <taxon>Pseudomonadota</taxon>
        <taxon>Betaproteobacteria</taxon>
        <taxon>Burkholderiales</taxon>
        <taxon>Comamonadaceae</taxon>
        <taxon>Ramlibacter</taxon>
    </lineage>
</organism>
<keyword evidence="2" id="KW-1133">Transmembrane helix</keyword>
<protein>
    <recommendedName>
        <fullName evidence="5">DUF4115 domain-containing protein</fullName>
    </recommendedName>
</protein>
<comment type="caution">
    <text evidence="3">The sequence shown here is derived from an EMBL/GenBank/DDBJ whole genome shotgun (WGS) entry which is preliminary data.</text>
</comment>
<keyword evidence="2" id="KW-0812">Transmembrane</keyword>